<evidence type="ECO:0000313" key="16">
    <source>
        <dbReference type="Proteomes" id="UP000323000"/>
    </source>
</evidence>
<sequence length="841" mass="91618">MKALSMKSLLMSTFYYSEPPPSKEDGGGVRRGEQQRGGFSVVDNVLFELFMLRVKPIAATVLQAINQKKYGNGDMEWNTASEYFCSSLEDLSRLLKLSPTIAGVTLLSLGNGAPDVFSSLASFMGSGTDDVGFNTVVGGASFVTCVVVGIISICVGKKHVRVNKSAFIRDVCFLILVLASLIAILVFGEINLWGAIGFSSMYVFYVIVVIYHNNVGEEHERDEIDLSDPILIGVEKEESNCLEEGQEINKCCHCIRSPCCVVFMYILQIPLYIPRRLTIPVVCEKRWSKPMAVISVTLAPLFLSALWNPQEGSLSTTLLVYGIGLASGITFGVLAYATTEDSSPPKGKGCLLIWLVGGFIMSVIWTFITAQELVALLVSLGYIFGISPSILGLTVLAWGNSLGDLITNLTMALNGGAEGAQVAITGCYAGPIFNILFGLGLSLVGSCWRGYQASVTIANDPYLLETLGFLVGGLLWAVVVLPKRGMRLDGVLGGDWDKNSPRHVQDPGVDSFESLGDNNLEDMAGTEDVVCRNSVDLSTRDNPRMVVPNEVEGSSERCPEDTVVLSGINKATDFHASHLQEKTPSPAADTGLHGSSLDPTVVVPNHAPELVSYLLGGSSVEGSVPNVKLGRWKRWAREGGIRIRDSVEDSQDASKRNVMDTGLDSNSMNEVLVRDAFSPDEADSILSLPPYTSDLPDCPLWHFEKSGNYSVRSGYRLACNSLEIPSCSGLNLFESWWKFFWRLKLLSKIKLFIWKAWNNWIPTRVNLALHGMRLEVTCPICLNKAKSTMHALWRCSSIHSFHSILDSNSGGKDLDSISFLDFVISCGENFGSPVLEVLCVL</sequence>
<evidence type="ECO:0000259" key="13">
    <source>
        <dbReference type="Pfam" id="PF01699"/>
    </source>
</evidence>
<gene>
    <name evidence="15" type="ORF">EZV62_007694</name>
</gene>
<keyword evidence="16" id="KW-1185">Reference proteome</keyword>
<protein>
    <recommendedName>
        <fullName evidence="17">Reverse transcriptase zinc-binding domain-containing protein</fullName>
    </recommendedName>
</protein>
<comment type="similarity">
    <text evidence="11">Belongs to the Ca(2+):cation antiporter (CaCA) (TC 2.A.19) family. Cation/calcium exchanger (CCX) subfamily.</text>
</comment>
<dbReference type="PANTHER" id="PTHR12266">
    <property type="entry name" value="NA+/CA2+ K+ INDEPENDENT EXCHANGER"/>
    <property type="match status" value="1"/>
</dbReference>
<keyword evidence="6" id="KW-0630">Potassium</keyword>
<dbReference type="GO" id="GO:0015297">
    <property type="term" value="F:antiporter activity"/>
    <property type="evidence" value="ECO:0007669"/>
    <property type="project" value="UniProtKB-KW"/>
</dbReference>
<dbReference type="Gene3D" id="1.20.1420.30">
    <property type="entry name" value="NCX, central ion-binding region"/>
    <property type="match status" value="2"/>
</dbReference>
<dbReference type="OrthoDB" id="407410at2759"/>
<dbReference type="GO" id="GO:0008324">
    <property type="term" value="F:monoatomic cation transmembrane transporter activity"/>
    <property type="evidence" value="ECO:0007669"/>
    <property type="project" value="TreeGrafter"/>
</dbReference>
<keyword evidence="7 12" id="KW-1133">Transmembrane helix</keyword>
<evidence type="ECO:0008006" key="17">
    <source>
        <dbReference type="Google" id="ProtNLM"/>
    </source>
</evidence>
<evidence type="ECO:0000256" key="9">
    <source>
        <dbReference type="ARBA" id="ARBA00023136"/>
    </source>
</evidence>
<feature type="domain" description="Reverse transcriptase zinc-binding" evidence="14">
    <location>
        <begin position="709"/>
        <end position="797"/>
    </location>
</feature>
<keyword evidence="5 12" id="KW-0812">Transmembrane</keyword>
<keyword evidence="2" id="KW-0813">Transport</keyword>
<dbReference type="InterPro" id="IPR044880">
    <property type="entry name" value="NCX_ion-bd_dom_sf"/>
</dbReference>
<feature type="transmembrane region" description="Helical" evidence="12">
    <location>
        <begin position="319"/>
        <end position="337"/>
    </location>
</feature>
<keyword evidence="8" id="KW-0915">Sodium</keyword>
<dbReference type="Proteomes" id="UP000323000">
    <property type="component" value="Chromosome 3"/>
</dbReference>
<comment type="subcellular location">
    <subcellularLocation>
        <location evidence="1">Membrane</location>
        <topology evidence="1">Multi-pass membrane protein</topology>
    </subcellularLocation>
</comment>
<dbReference type="GO" id="GO:0006813">
    <property type="term" value="P:potassium ion transport"/>
    <property type="evidence" value="ECO:0007669"/>
    <property type="project" value="UniProtKB-KW"/>
</dbReference>
<feature type="transmembrane region" description="Helical" evidence="12">
    <location>
        <begin position="192"/>
        <end position="211"/>
    </location>
</feature>
<dbReference type="InterPro" id="IPR051359">
    <property type="entry name" value="CaCA_antiporter"/>
</dbReference>
<dbReference type="InterPro" id="IPR026960">
    <property type="entry name" value="RVT-Znf"/>
</dbReference>
<dbReference type="Pfam" id="PF01699">
    <property type="entry name" value="Na_Ca_ex"/>
    <property type="match status" value="2"/>
</dbReference>
<organism evidence="15 16">
    <name type="scientific">Acer yangbiense</name>
    <dbReference type="NCBI Taxonomy" id="1000413"/>
    <lineage>
        <taxon>Eukaryota</taxon>
        <taxon>Viridiplantae</taxon>
        <taxon>Streptophyta</taxon>
        <taxon>Embryophyta</taxon>
        <taxon>Tracheophyta</taxon>
        <taxon>Spermatophyta</taxon>
        <taxon>Magnoliopsida</taxon>
        <taxon>eudicotyledons</taxon>
        <taxon>Gunneridae</taxon>
        <taxon>Pentapetalae</taxon>
        <taxon>rosids</taxon>
        <taxon>malvids</taxon>
        <taxon>Sapindales</taxon>
        <taxon>Sapindaceae</taxon>
        <taxon>Hippocastanoideae</taxon>
        <taxon>Acereae</taxon>
        <taxon>Acer</taxon>
    </lineage>
</organism>
<evidence type="ECO:0000256" key="6">
    <source>
        <dbReference type="ARBA" id="ARBA00022958"/>
    </source>
</evidence>
<feature type="transmembrane region" description="Helical" evidence="12">
    <location>
        <begin position="133"/>
        <end position="155"/>
    </location>
</feature>
<comment type="caution">
    <text evidence="15">The sequence shown here is derived from an EMBL/GenBank/DDBJ whole genome shotgun (WGS) entry which is preliminary data.</text>
</comment>
<feature type="transmembrane region" description="Helical" evidence="12">
    <location>
        <begin position="290"/>
        <end position="307"/>
    </location>
</feature>
<feature type="domain" description="Sodium/calcium exchanger membrane region" evidence="13">
    <location>
        <begin position="355"/>
        <end position="491"/>
    </location>
</feature>
<evidence type="ECO:0000259" key="14">
    <source>
        <dbReference type="Pfam" id="PF13966"/>
    </source>
</evidence>
<accession>A0A5C7IC57</accession>
<feature type="transmembrane region" description="Helical" evidence="12">
    <location>
        <begin position="167"/>
        <end position="186"/>
    </location>
</feature>
<keyword evidence="10" id="KW-0739">Sodium transport</keyword>
<feature type="transmembrane region" description="Helical" evidence="12">
    <location>
        <begin position="420"/>
        <end position="442"/>
    </location>
</feature>
<evidence type="ECO:0000256" key="3">
    <source>
        <dbReference type="ARBA" id="ARBA00022449"/>
    </source>
</evidence>
<dbReference type="PANTHER" id="PTHR12266:SF18">
    <property type="entry name" value="CATION_CALCIUM EXCHANGER 2"/>
    <property type="match status" value="1"/>
</dbReference>
<name>A0A5C7IC57_9ROSI</name>
<evidence type="ECO:0000256" key="5">
    <source>
        <dbReference type="ARBA" id="ARBA00022692"/>
    </source>
</evidence>
<evidence type="ECO:0000256" key="4">
    <source>
        <dbReference type="ARBA" id="ARBA00022538"/>
    </source>
</evidence>
<evidence type="ECO:0000256" key="11">
    <source>
        <dbReference type="ARBA" id="ARBA00038187"/>
    </source>
</evidence>
<evidence type="ECO:0000256" key="10">
    <source>
        <dbReference type="ARBA" id="ARBA00023201"/>
    </source>
</evidence>
<keyword evidence="4" id="KW-0633">Potassium transport</keyword>
<evidence type="ECO:0000256" key="1">
    <source>
        <dbReference type="ARBA" id="ARBA00004141"/>
    </source>
</evidence>
<feature type="transmembrane region" description="Helical" evidence="12">
    <location>
        <begin position="462"/>
        <end position="481"/>
    </location>
</feature>
<evidence type="ECO:0000256" key="7">
    <source>
        <dbReference type="ARBA" id="ARBA00022989"/>
    </source>
</evidence>
<keyword evidence="10" id="KW-0406">Ion transport</keyword>
<evidence type="ECO:0000256" key="2">
    <source>
        <dbReference type="ARBA" id="ARBA00022448"/>
    </source>
</evidence>
<evidence type="ECO:0000313" key="15">
    <source>
        <dbReference type="EMBL" id="TXG66419.1"/>
    </source>
</evidence>
<keyword evidence="3" id="KW-0050">Antiport</keyword>
<evidence type="ECO:0000256" key="8">
    <source>
        <dbReference type="ARBA" id="ARBA00023053"/>
    </source>
</evidence>
<proteinExistence type="inferred from homology"/>
<keyword evidence="9 12" id="KW-0472">Membrane</keyword>
<feature type="transmembrane region" description="Helical" evidence="12">
    <location>
        <begin position="349"/>
        <end position="368"/>
    </location>
</feature>
<reference evidence="16" key="1">
    <citation type="journal article" date="2019" name="Gigascience">
        <title>De novo genome assembly of the endangered Acer yangbiense, a plant species with extremely small populations endemic to Yunnan Province, China.</title>
        <authorList>
            <person name="Yang J."/>
            <person name="Wariss H.M."/>
            <person name="Tao L."/>
            <person name="Zhang R."/>
            <person name="Yun Q."/>
            <person name="Hollingsworth P."/>
            <person name="Dao Z."/>
            <person name="Luo G."/>
            <person name="Guo H."/>
            <person name="Ma Y."/>
            <person name="Sun W."/>
        </authorList>
    </citation>
    <scope>NUCLEOTIDE SEQUENCE [LARGE SCALE GENOMIC DNA]</scope>
    <source>
        <strain evidence="16">cv. Malutang</strain>
    </source>
</reference>
<dbReference type="GO" id="GO:0016020">
    <property type="term" value="C:membrane"/>
    <property type="evidence" value="ECO:0007669"/>
    <property type="project" value="UniProtKB-SubCell"/>
</dbReference>
<dbReference type="AlphaFoldDB" id="A0A5C7IC57"/>
<feature type="domain" description="Sodium/calcium exchanger membrane region" evidence="13">
    <location>
        <begin position="80"/>
        <end position="210"/>
    </location>
</feature>
<dbReference type="GO" id="GO:0006814">
    <property type="term" value="P:sodium ion transport"/>
    <property type="evidence" value="ECO:0007669"/>
    <property type="project" value="UniProtKB-KW"/>
</dbReference>
<dbReference type="InterPro" id="IPR004837">
    <property type="entry name" value="NaCa_Exmemb"/>
</dbReference>
<dbReference type="Pfam" id="PF13966">
    <property type="entry name" value="zf-RVT"/>
    <property type="match status" value="1"/>
</dbReference>
<evidence type="ECO:0000256" key="12">
    <source>
        <dbReference type="SAM" id="Phobius"/>
    </source>
</evidence>
<feature type="transmembrane region" description="Helical" evidence="12">
    <location>
        <begin position="374"/>
        <end position="399"/>
    </location>
</feature>
<dbReference type="EMBL" id="VAHF01000003">
    <property type="protein sequence ID" value="TXG66419.1"/>
    <property type="molecule type" value="Genomic_DNA"/>
</dbReference>